<dbReference type="GO" id="GO:0008168">
    <property type="term" value="F:methyltransferase activity"/>
    <property type="evidence" value="ECO:0007669"/>
    <property type="project" value="UniProtKB-KW"/>
</dbReference>
<dbReference type="KEGG" id="saqt:GJV85_09190"/>
<keyword evidence="2" id="KW-0489">Methyltransferase</keyword>
<sequence>MPKEVKIFGVFIASPSDAKNERELVKSVVNNWNAEHYETDFRYEAILWESHAKRNVGRGQDIINEELVDKSDLMIAIFKNRLGTPTGGFMSATLEEIDRFQKAGKPVCILFSNESSNDTQEYIELQKWKENNAWNGFLTGEFSSQQDLSEIIRQELTKFRPMLEGGATAEEIYSKRKIQETYTESSSYDPTKDKERLRLQSQATLKFDKEHLDSVMKYLREKKGDQPIKILDVGCADGTVTVSRFEGYENINVLGIDISSKQISRAIENNKDKTNFTFQELNIIEAESLLDTDYDLIFSVYVMHHLKLSDVVMNNLWKKLSGNGVMFVRSPDDGLKVNFPENDNLNYLLTTTDKIKGSSDRKHGRKLYTFMKRFEDKPSKIDLKYFIDDTSNLTGDGREHYFSHYYGYRNQEIDKLASETKLPGDIKTAEKINNIMIEQKERFEDSSDVYSFSAAILAIAYKDFNI</sequence>
<feature type="domain" description="Methyltransferase" evidence="1">
    <location>
        <begin position="228"/>
        <end position="336"/>
    </location>
</feature>
<dbReference type="EMBL" id="CP046072">
    <property type="protein sequence ID" value="QSZ42272.1"/>
    <property type="molecule type" value="Genomic_DNA"/>
</dbReference>
<evidence type="ECO:0000259" key="1">
    <source>
        <dbReference type="Pfam" id="PF13847"/>
    </source>
</evidence>
<dbReference type="CDD" id="cd02440">
    <property type="entry name" value="AdoMet_MTases"/>
    <property type="match status" value="1"/>
</dbReference>
<organism evidence="2 3">
    <name type="scientific">Sulfurimonas aquatica</name>
    <dbReference type="NCBI Taxonomy" id="2672570"/>
    <lineage>
        <taxon>Bacteria</taxon>
        <taxon>Pseudomonadati</taxon>
        <taxon>Campylobacterota</taxon>
        <taxon>Epsilonproteobacteria</taxon>
        <taxon>Campylobacterales</taxon>
        <taxon>Sulfurimonadaceae</taxon>
        <taxon>Sulfurimonas</taxon>
    </lineage>
</organism>
<keyword evidence="2" id="KW-0808">Transferase</keyword>
<dbReference type="Gene3D" id="3.40.50.150">
    <property type="entry name" value="Vaccinia Virus protein VP39"/>
    <property type="match status" value="1"/>
</dbReference>
<evidence type="ECO:0000313" key="2">
    <source>
        <dbReference type="EMBL" id="QSZ42272.1"/>
    </source>
</evidence>
<proteinExistence type="predicted"/>
<dbReference type="PANTHER" id="PTHR43861">
    <property type="entry name" value="TRANS-ACONITATE 2-METHYLTRANSFERASE-RELATED"/>
    <property type="match status" value="1"/>
</dbReference>
<gene>
    <name evidence="2" type="ORF">GJV85_09190</name>
</gene>
<protein>
    <submittedName>
        <fullName evidence="2">Methyltransferase domain-containing protein</fullName>
    </submittedName>
</protein>
<reference evidence="2" key="1">
    <citation type="submission" date="2019-11" db="EMBL/GenBank/DDBJ databases">
        <authorList>
            <person name="Kojima H."/>
        </authorList>
    </citation>
    <scope>NUCLEOTIDE SEQUENCE</scope>
    <source>
        <strain evidence="2">H1576</strain>
    </source>
</reference>
<dbReference type="Proteomes" id="UP000671852">
    <property type="component" value="Chromosome"/>
</dbReference>
<dbReference type="AlphaFoldDB" id="A0A975B122"/>
<dbReference type="InterPro" id="IPR029063">
    <property type="entry name" value="SAM-dependent_MTases_sf"/>
</dbReference>
<dbReference type="PANTHER" id="PTHR43861:SF1">
    <property type="entry name" value="TRANS-ACONITATE 2-METHYLTRANSFERASE"/>
    <property type="match status" value="1"/>
</dbReference>
<dbReference type="GO" id="GO:0032259">
    <property type="term" value="P:methylation"/>
    <property type="evidence" value="ECO:0007669"/>
    <property type="project" value="UniProtKB-KW"/>
</dbReference>
<name>A0A975B122_9BACT</name>
<reference evidence="2" key="2">
    <citation type="submission" date="2021-04" db="EMBL/GenBank/DDBJ databases">
        <title>Isolation and characterization of a novel species of the genus Sulfurimonas.</title>
        <authorList>
            <person name="Fukui M."/>
        </authorList>
    </citation>
    <scope>NUCLEOTIDE SEQUENCE</scope>
    <source>
        <strain evidence="2">H1576</strain>
    </source>
</reference>
<dbReference type="InterPro" id="IPR025714">
    <property type="entry name" value="Methyltranfer_dom"/>
</dbReference>
<evidence type="ECO:0000313" key="3">
    <source>
        <dbReference type="Proteomes" id="UP000671852"/>
    </source>
</evidence>
<accession>A0A975B122</accession>
<dbReference type="Pfam" id="PF13847">
    <property type="entry name" value="Methyltransf_31"/>
    <property type="match status" value="1"/>
</dbReference>
<dbReference type="SUPFAM" id="SSF53335">
    <property type="entry name" value="S-adenosyl-L-methionine-dependent methyltransferases"/>
    <property type="match status" value="1"/>
</dbReference>
<keyword evidence="3" id="KW-1185">Reference proteome</keyword>
<dbReference type="RefSeq" id="WP_207561088.1">
    <property type="nucleotide sequence ID" value="NZ_CP046072.1"/>
</dbReference>